<dbReference type="NCBIfam" id="TIGR00229">
    <property type="entry name" value="sensory_box"/>
    <property type="match status" value="2"/>
</dbReference>
<evidence type="ECO:0000256" key="3">
    <source>
        <dbReference type="ARBA" id="ARBA00022553"/>
    </source>
</evidence>
<dbReference type="InterPro" id="IPR011006">
    <property type="entry name" value="CheY-like_superfamily"/>
</dbReference>
<dbReference type="InterPro" id="IPR035965">
    <property type="entry name" value="PAS-like_dom_sf"/>
</dbReference>
<keyword evidence="4" id="KW-0418">Kinase</keyword>
<dbReference type="Pfam" id="PF02518">
    <property type="entry name" value="HATPase_c"/>
    <property type="match status" value="1"/>
</dbReference>
<feature type="domain" description="PAC" evidence="10">
    <location>
        <begin position="496"/>
        <end position="548"/>
    </location>
</feature>
<dbReference type="Pfam" id="PF08447">
    <property type="entry name" value="PAS_3"/>
    <property type="match status" value="1"/>
</dbReference>
<dbReference type="Gene3D" id="3.40.50.2300">
    <property type="match status" value="1"/>
</dbReference>
<dbReference type="PRINTS" id="PR00344">
    <property type="entry name" value="BCTRLSENSOR"/>
</dbReference>
<dbReference type="PROSITE" id="PS50110">
    <property type="entry name" value="RESPONSE_REGULATORY"/>
    <property type="match status" value="1"/>
</dbReference>
<evidence type="ECO:0000259" key="8">
    <source>
        <dbReference type="PROSITE" id="PS50110"/>
    </source>
</evidence>
<proteinExistence type="predicted"/>
<dbReference type="CDD" id="cd00082">
    <property type="entry name" value="HisKA"/>
    <property type="match status" value="1"/>
</dbReference>
<dbReference type="PANTHER" id="PTHR43065:SF42">
    <property type="entry name" value="TWO-COMPONENT SENSOR PPRA"/>
    <property type="match status" value="1"/>
</dbReference>
<keyword evidence="6" id="KW-0175">Coiled coil</keyword>
<evidence type="ECO:0000259" key="9">
    <source>
        <dbReference type="PROSITE" id="PS50112"/>
    </source>
</evidence>
<dbReference type="Pfam" id="PF00512">
    <property type="entry name" value="HisKA"/>
    <property type="match status" value="1"/>
</dbReference>
<gene>
    <name evidence="11" type="ORF">DN820_07310</name>
</gene>
<dbReference type="InterPro" id="IPR003594">
    <property type="entry name" value="HATPase_dom"/>
</dbReference>
<dbReference type="InterPro" id="IPR036890">
    <property type="entry name" value="HATPase_C_sf"/>
</dbReference>
<dbReference type="InterPro" id="IPR013655">
    <property type="entry name" value="PAS_fold_3"/>
</dbReference>
<evidence type="ECO:0000259" key="10">
    <source>
        <dbReference type="PROSITE" id="PS50113"/>
    </source>
</evidence>
<dbReference type="SMART" id="SM00388">
    <property type="entry name" value="HisKA"/>
    <property type="match status" value="1"/>
</dbReference>
<dbReference type="PROSITE" id="PS50109">
    <property type="entry name" value="HIS_KIN"/>
    <property type="match status" value="1"/>
</dbReference>
<evidence type="ECO:0000313" key="12">
    <source>
        <dbReference type="Proteomes" id="UP000306753"/>
    </source>
</evidence>
<dbReference type="Proteomes" id="UP000306753">
    <property type="component" value="Unassembled WGS sequence"/>
</dbReference>
<evidence type="ECO:0000256" key="4">
    <source>
        <dbReference type="ARBA" id="ARBA00022777"/>
    </source>
</evidence>
<feature type="domain" description="PAC" evidence="10">
    <location>
        <begin position="245"/>
        <end position="297"/>
    </location>
</feature>
<dbReference type="SUPFAM" id="SSF55874">
    <property type="entry name" value="ATPase domain of HSP90 chaperone/DNA topoisomerase II/histidine kinase"/>
    <property type="match status" value="1"/>
</dbReference>
<dbReference type="AlphaFoldDB" id="A0A5R9QFZ8"/>
<comment type="catalytic activity">
    <reaction evidence="1">
        <text>ATP + protein L-histidine = ADP + protein N-phospho-L-histidine.</text>
        <dbReference type="EC" id="2.7.13.3"/>
    </reaction>
</comment>
<dbReference type="SUPFAM" id="SSF52172">
    <property type="entry name" value="CheY-like"/>
    <property type="match status" value="1"/>
</dbReference>
<feature type="coiled-coil region" evidence="6">
    <location>
        <begin position="539"/>
        <end position="591"/>
    </location>
</feature>
<evidence type="ECO:0000256" key="6">
    <source>
        <dbReference type="SAM" id="Coils"/>
    </source>
</evidence>
<dbReference type="InterPro" id="IPR001610">
    <property type="entry name" value="PAC"/>
</dbReference>
<dbReference type="EC" id="2.7.13.3" evidence="2"/>
<keyword evidence="3 5" id="KW-0597">Phosphoprotein</keyword>
<feature type="modified residue" description="4-aspartylphosphate" evidence="5">
    <location>
        <position position="896"/>
    </location>
</feature>
<evidence type="ECO:0000256" key="2">
    <source>
        <dbReference type="ARBA" id="ARBA00012438"/>
    </source>
</evidence>
<keyword evidence="12" id="KW-1185">Reference proteome</keyword>
<dbReference type="InterPro" id="IPR000014">
    <property type="entry name" value="PAS"/>
</dbReference>
<sequence length="961" mass="107939">MGERIRRHDWAATPLGAPANWPPSLRILLDTILDAPLPMCILWGADGIQLYNDAHARLIGNRDRQDLGTPACQGWGDTWSVLEPACDRARRGEPRLIRSQYLQIERGEDRHDAWFDLSLSPIRGEPDDAIDGLLLCIIETTDQMRTEARLAEAAFGYKLSAEAHRQNEQRLQTALEASDLVGIWDWTLGADASVADMTLSRFLPPHMSDAERNLPLEDFFLHVHPEERARVQAALEQSIRETGSFAEYYRLAADGGKTRWAFARGRVHYDEQNRPVRFPGAVMDITRQQASEEALRKSEAELKLITDALPILIGYIDENERYRFNNRAYQEWYGHTPEWLAGKTVRQVLGDRDYESRRQHIRTALSGSPVTFEAYTPHQDGQQRRALVQYLPRRDAGGAVHGFYVLALDVTERWNTERALRESEQHLRATIDLSPAMHWSLDAEGRFIFLSERWLQQLSVPEDEALGRFWVDLVRARHPQALRNIWQDAQRSGLPFDIEHCLQVVGGDFHWMRLRALPLHDADGQVIRWHGTAEDIHDRRTAEQSLRELNENLESRIQERTRALAEVYERLLAEMSKREQAQEALRQAQKMEAVGQLTGGIAHDFNNMLTGIIGGLDLVQHYIATGRHGETRRFIDAAITSANRASALTHRLLAFSRRQPLNLKQVELNGLILSIRDLLSRTLGAHIQIVSDLQEGLWRVDSDENQLESALLNLVINARDAMPDGGILRIATRNVEVTEDRPLAELLPGQYVTLTVSDTGCGMPPKVLASAFEPFFTTKPIGQGTGLGLSMIYGFVRQSGGSVQLTSEVGSGTQVCIYLPASLKPDEAVEPERSWQDALPASEGETVLVVEDDAAVRMLVIDALGEMGYATLEAAEGNTAIELLSSPARIDLLLTDVGLPGMNGRQLADIARQHRPQLRVLFMTGYAEQAASSGFLEPGMDLITKPFTIDKLILRIQEALH</sequence>
<dbReference type="PANTHER" id="PTHR43065">
    <property type="entry name" value="SENSOR HISTIDINE KINASE"/>
    <property type="match status" value="1"/>
</dbReference>
<dbReference type="PROSITE" id="PS50113">
    <property type="entry name" value="PAC"/>
    <property type="match status" value="3"/>
</dbReference>
<evidence type="ECO:0000256" key="1">
    <source>
        <dbReference type="ARBA" id="ARBA00000085"/>
    </source>
</evidence>
<keyword evidence="4" id="KW-0808">Transferase</keyword>
<dbReference type="InterPro" id="IPR001789">
    <property type="entry name" value="Sig_transdc_resp-reg_receiver"/>
</dbReference>
<dbReference type="InterPro" id="IPR004358">
    <property type="entry name" value="Sig_transdc_His_kin-like_C"/>
</dbReference>
<dbReference type="InterPro" id="IPR003661">
    <property type="entry name" value="HisK_dim/P_dom"/>
</dbReference>
<comment type="caution">
    <text evidence="11">The sequence shown here is derived from an EMBL/GenBank/DDBJ whole genome shotgun (WGS) entry which is preliminary data.</text>
</comment>
<feature type="domain" description="Histidine kinase" evidence="7">
    <location>
        <begin position="600"/>
        <end position="823"/>
    </location>
</feature>
<dbReference type="SUPFAM" id="SSF47384">
    <property type="entry name" value="Homodimeric domain of signal transducing histidine kinase"/>
    <property type="match status" value="1"/>
</dbReference>
<evidence type="ECO:0000259" key="7">
    <source>
        <dbReference type="PROSITE" id="PS50109"/>
    </source>
</evidence>
<feature type="domain" description="PAS" evidence="9">
    <location>
        <begin position="423"/>
        <end position="493"/>
    </location>
</feature>
<dbReference type="GO" id="GO:0000155">
    <property type="term" value="F:phosphorelay sensor kinase activity"/>
    <property type="evidence" value="ECO:0007669"/>
    <property type="project" value="InterPro"/>
</dbReference>
<feature type="domain" description="PAC" evidence="10">
    <location>
        <begin position="370"/>
        <end position="422"/>
    </location>
</feature>
<dbReference type="InterPro" id="IPR005467">
    <property type="entry name" value="His_kinase_dom"/>
</dbReference>
<accession>A0A5R9QFZ8</accession>
<dbReference type="SMART" id="SM00387">
    <property type="entry name" value="HATPase_c"/>
    <property type="match status" value="1"/>
</dbReference>
<dbReference type="SMART" id="SM00448">
    <property type="entry name" value="REC"/>
    <property type="match status" value="1"/>
</dbReference>
<name>A0A5R9QFZ8_9GAMM</name>
<protein>
    <recommendedName>
        <fullName evidence="2">histidine kinase</fullName>
        <ecNumber evidence="2">2.7.13.3</ecNumber>
    </recommendedName>
</protein>
<dbReference type="CDD" id="cd00130">
    <property type="entry name" value="PAS"/>
    <property type="match status" value="3"/>
</dbReference>
<dbReference type="Pfam" id="PF00072">
    <property type="entry name" value="Response_reg"/>
    <property type="match status" value="1"/>
</dbReference>
<dbReference type="Gene3D" id="1.10.287.130">
    <property type="match status" value="1"/>
</dbReference>
<reference evidence="11 12" key="1">
    <citation type="journal article" date="2017" name="Eur. J. Clin. Microbiol. Infect. Dis.">
        <title>Uncommonly isolated clinical Pseudomonas: identification and phylogenetic assignation.</title>
        <authorList>
            <person name="Mulet M."/>
            <person name="Gomila M."/>
            <person name="Ramirez A."/>
            <person name="Cardew S."/>
            <person name="Moore E.R."/>
            <person name="Lalucat J."/>
            <person name="Garcia-Valdes E."/>
        </authorList>
    </citation>
    <scope>NUCLEOTIDE SEQUENCE [LARGE SCALE GENOMIC DNA]</scope>
    <source>
        <strain evidence="11 12">SD129</strain>
    </source>
</reference>
<dbReference type="Gene3D" id="3.30.450.20">
    <property type="entry name" value="PAS domain"/>
    <property type="match status" value="4"/>
</dbReference>
<dbReference type="InterPro" id="IPR000700">
    <property type="entry name" value="PAS-assoc_C"/>
</dbReference>
<evidence type="ECO:0000256" key="5">
    <source>
        <dbReference type="PROSITE-ProRule" id="PRU00169"/>
    </source>
</evidence>
<dbReference type="Pfam" id="PF08448">
    <property type="entry name" value="PAS_4"/>
    <property type="match status" value="2"/>
</dbReference>
<dbReference type="InterPro" id="IPR013656">
    <property type="entry name" value="PAS_4"/>
</dbReference>
<dbReference type="InterPro" id="IPR036097">
    <property type="entry name" value="HisK_dim/P_sf"/>
</dbReference>
<dbReference type="SMART" id="SM00086">
    <property type="entry name" value="PAC"/>
    <property type="match status" value="3"/>
</dbReference>
<dbReference type="Gene3D" id="3.30.565.10">
    <property type="entry name" value="Histidine kinase-like ATPase, C-terminal domain"/>
    <property type="match status" value="1"/>
</dbReference>
<dbReference type="CDD" id="cd18161">
    <property type="entry name" value="REC_hyHK_blue-like"/>
    <property type="match status" value="1"/>
</dbReference>
<dbReference type="SMART" id="SM00091">
    <property type="entry name" value="PAS"/>
    <property type="match status" value="2"/>
</dbReference>
<organism evidence="11 12">
    <name type="scientific">Stutzerimonas nosocomialis</name>
    <dbReference type="NCBI Taxonomy" id="1056496"/>
    <lineage>
        <taxon>Bacteria</taxon>
        <taxon>Pseudomonadati</taxon>
        <taxon>Pseudomonadota</taxon>
        <taxon>Gammaproteobacteria</taxon>
        <taxon>Pseudomonadales</taxon>
        <taxon>Pseudomonadaceae</taxon>
        <taxon>Stutzerimonas</taxon>
    </lineage>
</organism>
<dbReference type="SUPFAM" id="SSF55785">
    <property type="entry name" value="PYP-like sensor domain (PAS domain)"/>
    <property type="match status" value="3"/>
</dbReference>
<dbReference type="EMBL" id="QLAG01000007">
    <property type="protein sequence ID" value="TLX64117.1"/>
    <property type="molecule type" value="Genomic_DNA"/>
</dbReference>
<feature type="domain" description="PAS" evidence="9">
    <location>
        <begin position="298"/>
        <end position="368"/>
    </location>
</feature>
<feature type="domain" description="Response regulatory" evidence="8">
    <location>
        <begin position="846"/>
        <end position="960"/>
    </location>
</feature>
<evidence type="ECO:0000313" key="11">
    <source>
        <dbReference type="EMBL" id="TLX64117.1"/>
    </source>
</evidence>
<dbReference type="PROSITE" id="PS50112">
    <property type="entry name" value="PAS"/>
    <property type="match status" value="2"/>
</dbReference>